<name>A0A2S6GZ04_9PSEU</name>
<reference evidence="2 3" key="1">
    <citation type="submission" date="2018-02" db="EMBL/GenBank/DDBJ databases">
        <title>Genomic Encyclopedia of Archaeal and Bacterial Type Strains, Phase II (KMG-II): from individual species to whole genera.</title>
        <authorList>
            <person name="Goeker M."/>
        </authorList>
    </citation>
    <scope>NUCLEOTIDE SEQUENCE [LARGE SCALE GENOMIC DNA]</scope>
    <source>
        <strain evidence="2 3">YU 961-1</strain>
    </source>
</reference>
<dbReference type="PROSITE" id="PS51186">
    <property type="entry name" value="GNAT"/>
    <property type="match status" value="1"/>
</dbReference>
<keyword evidence="3" id="KW-1185">Reference proteome</keyword>
<gene>
    <name evidence="2" type="ORF">CLV40_102310</name>
</gene>
<dbReference type="PANTHER" id="PTHR37817:SF1">
    <property type="entry name" value="N-ACETYLTRANSFERASE EIS"/>
    <property type="match status" value="1"/>
</dbReference>
<dbReference type="Gene3D" id="3.30.1050.10">
    <property type="entry name" value="SCP2 sterol-binding domain"/>
    <property type="match status" value="1"/>
</dbReference>
<dbReference type="GO" id="GO:0034069">
    <property type="term" value="F:aminoglycoside N-acetyltransferase activity"/>
    <property type="evidence" value="ECO:0007669"/>
    <property type="project" value="TreeGrafter"/>
</dbReference>
<dbReference type="InterPro" id="IPR036527">
    <property type="entry name" value="SCP2_sterol-bd_dom_sf"/>
</dbReference>
<evidence type="ECO:0000313" key="2">
    <source>
        <dbReference type="EMBL" id="PPK70396.1"/>
    </source>
</evidence>
<dbReference type="GO" id="GO:0030649">
    <property type="term" value="P:aminoglycoside antibiotic catabolic process"/>
    <property type="evidence" value="ECO:0007669"/>
    <property type="project" value="TreeGrafter"/>
</dbReference>
<sequence length="375" mass="40351">MVTIRAYREEDAEAAWRLRRLSFGGPRETSVPDLPGAWNGLVAESDGAVAGFLRIWRYNQFFGGAAVPMGGVASVAVHPHARGQGVAGRLLTEALRVMRASGQHVSTLYPYVIPVYRNHGWEHTGTRLYANLSLAALSAVPRVDVPLRPATPEDVEGMRESYLRVAPGINGMLDRAAPAFDPALVLDHDVVTVAPHGHLVADRPDGKRLMVRDLVAEDLATMSALLRQLASWAGGMTEAEVRVLDGTLLDLVAPGGVTLSRDPFMFRVVDLPAAVAARGWSVDGRFEVDIEVTDDQAPWNAGRWRLVADDGVVTCEPGGTGAVRLASRALGPWYAGSATAATLRRAGLLEGDREIAERLDRLTGAPHPVHMVEAF</sequence>
<dbReference type="PANTHER" id="PTHR37817">
    <property type="entry name" value="N-ACETYLTRANSFERASE EIS"/>
    <property type="match status" value="1"/>
</dbReference>
<feature type="domain" description="N-acetyltransferase" evidence="1">
    <location>
        <begin position="2"/>
        <end position="144"/>
    </location>
</feature>
<dbReference type="SUPFAM" id="SSF55729">
    <property type="entry name" value="Acyl-CoA N-acyltransferases (Nat)"/>
    <property type="match status" value="1"/>
</dbReference>
<organism evidence="2 3">
    <name type="scientific">Actinokineospora auranticolor</name>
    <dbReference type="NCBI Taxonomy" id="155976"/>
    <lineage>
        <taxon>Bacteria</taxon>
        <taxon>Bacillati</taxon>
        <taxon>Actinomycetota</taxon>
        <taxon>Actinomycetes</taxon>
        <taxon>Pseudonocardiales</taxon>
        <taxon>Pseudonocardiaceae</taxon>
        <taxon>Actinokineospora</taxon>
    </lineage>
</organism>
<protein>
    <submittedName>
        <fullName evidence="2">Putative acetyltransferase</fullName>
    </submittedName>
</protein>
<dbReference type="InterPro" id="IPR051554">
    <property type="entry name" value="Acetyltransferase_Eis"/>
</dbReference>
<dbReference type="EMBL" id="PTIX01000002">
    <property type="protein sequence ID" value="PPK70396.1"/>
    <property type="molecule type" value="Genomic_DNA"/>
</dbReference>
<dbReference type="AlphaFoldDB" id="A0A2S6GZ04"/>
<evidence type="ECO:0000313" key="3">
    <source>
        <dbReference type="Proteomes" id="UP000239203"/>
    </source>
</evidence>
<comment type="caution">
    <text evidence="2">The sequence shown here is derived from an EMBL/GenBank/DDBJ whole genome shotgun (WGS) entry which is preliminary data.</text>
</comment>
<dbReference type="RefSeq" id="WP_245931073.1">
    <property type="nucleotide sequence ID" value="NZ_CP154825.1"/>
</dbReference>
<dbReference type="InterPro" id="IPR000182">
    <property type="entry name" value="GNAT_dom"/>
</dbReference>
<evidence type="ECO:0000259" key="1">
    <source>
        <dbReference type="PROSITE" id="PS51186"/>
    </source>
</evidence>
<accession>A0A2S6GZ04</accession>
<dbReference type="SUPFAM" id="SSF55718">
    <property type="entry name" value="SCP-like"/>
    <property type="match status" value="1"/>
</dbReference>
<dbReference type="InterPro" id="IPR016181">
    <property type="entry name" value="Acyl_CoA_acyltransferase"/>
</dbReference>
<dbReference type="CDD" id="cd04301">
    <property type="entry name" value="NAT_SF"/>
    <property type="match status" value="1"/>
</dbReference>
<keyword evidence="2" id="KW-0808">Transferase</keyword>
<dbReference type="Pfam" id="PF13527">
    <property type="entry name" value="Acetyltransf_9"/>
    <property type="match status" value="1"/>
</dbReference>
<dbReference type="Proteomes" id="UP000239203">
    <property type="component" value="Unassembled WGS sequence"/>
</dbReference>
<dbReference type="InterPro" id="IPR025559">
    <property type="entry name" value="Eis_dom"/>
</dbReference>
<dbReference type="Pfam" id="PF13530">
    <property type="entry name" value="SCP2_2"/>
    <property type="match status" value="1"/>
</dbReference>
<proteinExistence type="predicted"/>
<dbReference type="Gene3D" id="3.40.630.30">
    <property type="match status" value="2"/>
</dbReference>